<accession>A0A7T3FZ48</accession>
<feature type="transmembrane region" description="Helical" evidence="1">
    <location>
        <begin position="31"/>
        <end position="52"/>
    </location>
</feature>
<sequence length="61" mass="5889">MTETDTRKVAFGVVLLAISTVLIFGPGTLGVAVPVVAIAAGSLGLAAGALLVGTSDPGRPV</sequence>
<organism evidence="2 3">
    <name type="scientific">Halosimplex litoreum</name>
    <dbReference type="NCBI Taxonomy" id="1198301"/>
    <lineage>
        <taxon>Archaea</taxon>
        <taxon>Methanobacteriati</taxon>
        <taxon>Methanobacteriota</taxon>
        <taxon>Stenosarchaea group</taxon>
        <taxon>Halobacteria</taxon>
        <taxon>Halobacteriales</taxon>
        <taxon>Haloarculaceae</taxon>
        <taxon>Halosimplex</taxon>
    </lineage>
</organism>
<keyword evidence="1" id="KW-0472">Membrane</keyword>
<keyword evidence="1" id="KW-0812">Transmembrane</keyword>
<reference evidence="2 3" key="1">
    <citation type="submission" date="2020-12" db="EMBL/GenBank/DDBJ databases">
        <title>Halosimplex halophilum sp. nov. and Halosimplex salinum sp. nov., two new members of the genus Halosimplex.</title>
        <authorList>
            <person name="Cui H.L."/>
        </authorList>
    </citation>
    <scope>NUCLEOTIDE SEQUENCE [LARGE SCALE GENOMIC DNA]</scope>
    <source>
        <strain evidence="2 3">YGH94</strain>
    </source>
</reference>
<evidence type="ECO:0000313" key="3">
    <source>
        <dbReference type="Proteomes" id="UP000595001"/>
    </source>
</evidence>
<dbReference type="OrthoDB" id="241402at2157"/>
<evidence type="ECO:0000256" key="1">
    <source>
        <dbReference type="SAM" id="Phobius"/>
    </source>
</evidence>
<dbReference type="KEGG" id="hlt:I7X12_01870"/>
<feature type="transmembrane region" description="Helical" evidence="1">
    <location>
        <begin position="9"/>
        <end position="25"/>
    </location>
</feature>
<keyword evidence="1" id="KW-1133">Transmembrane helix</keyword>
<name>A0A7T3FZ48_9EURY</name>
<dbReference type="RefSeq" id="WP_198062198.1">
    <property type="nucleotide sequence ID" value="NZ_CP065856.1"/>
</dbReference>
<protein>
    <submittedName>
        <fullName evidence="2">Uncharacterized protein</fullName>
    </submittedName>
</protein>
<keyword evidence="3" id="KW-1185">Reference proteome</keyword>
<evidence type="ECO:0000313" key="2">
    <source>
        <dbReference type="EMBL" id="QPV63408.1"/>
    </source>
</evidence>
<dbReference type="EMBL" id="CP065856">
    <property type="protein sequence ID" value="QPV63408.1"/>
    <property type="molecule type" value="Genomic_DNA"/>
</dbReference>
<dbReference type="AlphaFoldDB" id="A0A7T3FZ48"/>
<dbReference type="GeneID" id="60587201"/>
<dbReference type="Proteomes" id="UP000595001">
    <property type="component" value="Chromosome"/>
</dbReference>
<gene>
    <name evidence="2" type="ORF">I7X12_01870</name>
</gene>
<proteinExistence type="predicted"/>